<keyword evidence="3" id="KW-0804">Transcription</keyword>
<dbReference type="PROSITE" id="PS51118">
    <property type="entry name" value="HTH_HXLR"/>
    <property type="match status" value="2"/>
</dbReference>
<sequence length="318" mass="36483">MDQAAHEFDDDSTLVARFSVVRALAVVGDTWTLLILRAAFKGTRRFSDWQNDLGIPKAVLTNRLDRLVEARVFRKSPVSKGGKRMEYYLDEAGLDLWETLVAMVRWSRRWYWPQSDDGLWFRHRLCGERCDVILSCNVCAQPLTPFNTYAEPGPGEGLEPRIEPHSRRRANSAIRHGQDALGSEEALTLFGDMWAPAIVASAFRGGRRFNDLVAYLRIPPLVLSMRLKELIEIGVLARRTIDDSERYEAFHLTRKGLDLFPYIAMMAKWGDKWRDDPSGVPLVFHHRDCGHEYTPLYRCSACGERIRRADLDILDTGW</sequence>
<evidence type="ECO:0000256" key="1">
    <source>
        <dbReference type="ARBA" id="ARBA00023015"/>
    </source>
</evidence>
<evidence type="ECO:0000256" key="3">
    <source>
        <dbReference type="ARBA" id="ARBA00023163"/>
    </source>
</evidence>
<dbReference type="Proteomes" id="UP000234882">
    <property type="component" value="Chromosome"/>
</dbReference>
<dbReference type="RefSeq" id="WP_101500197.1">
    <property type="nucleotide sequence ID" value="NZ_CP025583.1"/>
</dbReference>
<name>A0A2K9MH88_9RHOB</name>
<keyword evidence="6" id="KW-1185">Reference proteome</keyword>
<dbReference type="GO" id="GO:0003677">
    <property type="term" value="F:DNA binding"/>
    <property type="evidence" value="ECO:0007669"/>
    <property type="project" value="UniProtKB-KW"/>
</dbReference>
<dbReference type="InterPro" id="IPR036388">
    <property type="entry name" value="WH-like_DNA-bd_sf"/>
</dbReference>
<dbReference type="Pfam" id="PF01638">
    <property type="entry name" value="HxlR"/>
    <property type="match status" value="2"/>
</dbReference>
<evidence type="ECO:0000313" key="5">
    <source>
        <dbReference type="EMBL" id="AUM74852.1"/>
    </source>
</evidence>
<keyword evidence="1" id="KW-0805">Transcription regulation</keyword>
<feature type="domain" description="HTH hxlR-type" evidence="4">
    <location>
        <begin position="18"/>
        <end position="115"/>
    </location>
</feature>
<dbReference type="PANTHER" id="PTHR33204">
    <property type="entry name" value="TRANSCRIPTIONAL REGULATOR, MARR FAMILY"/>
    <property type="match status" value="1"/>
</dbReference>
<dbReference type="Gene3D" id="1.10.10.10">
    <property type="entry name" value="Winged helix-like DNA-binding domain superfamily/Winged helix DNA-binding domain"/>
    <property type="match status" value="2"/>
</dbReference>
<protein>
    <recommendedName>
        <fullName evidence="4">HTH hxlR-type domain-containing protein</fullName>
    </recommendedName>
</protein>
<keyword evidence="2" id="KW-0238">DNA-binding</keyword>
<dbReference type="EMBL" id="CP025583">
    <property type="protein sequence ID" value="AUM74852.1"/>
    <property type="molecule type" value="Genomic_DNA"/>
</dbReference>
<evidence type="ECO:0000313" key="6">
    <source>
        <dbReference type="Proteomes" id="UP000234882"/>
    </source>
</evidence>
<feature type="domain" description="HTH hxlR-type" evidence="4">
    <location>
        <begin position="181"/>
        <end position="278"/>
    </location>
</feature>
<dbReference type="PANTHER" id="PTHR33204:SF18">
    <property type="entry name" value="TRANSCRIPTIONAL REGULATORY PROTEIN"/>
    <property type="match status" value="1"/>
</dbReference>
<gene>
    <name evidence="5" type="ORF">CYR75_11700</name>
</gene>
<dbReference type="AlphaFoldDB" id="A0A2K9MH88"/>
<dbReference type="SUPFAM" id="SSF46785">
    <property type="entry name" value="Winged helix' DNA-binding domain"/>
    <property type="match status" value="2"/>
</dbReference>
<accession>A0A2K9MH88</accession>
<dbReference type="InterPro" id="IPR036390">
    <property type="entry name" value="WH_DNA-bd_sf"/>
</dbReference>
<proteinExistence type="predicted"/>
<evidence type="ECO:0000256" key="2">
    <source>
        <dbReference type="ARBA" id="ARBA00023125"/>
    </source>
</evidence>
<evidence type="ECO:0000259" key="4">
    <source>
        <dbReference type="PROSITE" id="PS51118"/>
    </source>
</evidence>
<dbReference type="OrthoDB" id="9782219at2"/>
<organism evidence="5 6">
    <name type="scientific">Paracoccus jeotgali</name>
    <dbReference type="NCBI Taxonomy" id="2065379"/>
    <lineage>
        <taxon>Bacteria</taxon>
        <taxon>Pseudomonadati</taxon>
        <taxon>Pseudomonadota</taxon>
        <taxon>Alphaproteobacteria</taxon>
        <taxon>Rhodobacterales</taxon>
        <taxon>Paracoccaceae</taxon>
        <taxon>Paracoccus</taxon>
    </lineage>
</organism>
<dbReference type="InterPro" id="IPR002577">
    <property type="entry name" value="HTH_HxlR"/>
</dbReference>
<dbReference type="KEGG" id="paru:CYR75_11700"/>
<reference evidence="6" key="1">
    <citation type="submission" date="2017-12" db="EMBL/GenBank/DDBJ databases">
        <title>Genomic analysis of Paracoccus sp. CBA4604.</title>
        <authorList>
            <person name="Roh S.W."/>
            <person name="Kim J.Y."/>
            <person name="Kim J.S."/>
        </authorList>
    </citation>
    <scope>NUCLEOTIDE SEQUENCE [LARGE SCALE GENOMIC DNA]</scope>
    <source>
        <strain evidence="6">CBA4604</strain>
    </source>
</reference>